<gene>
    <name evidence="1" type="ORF">K1T71_005405</name>
</gene>
<sequence>MSKKQVRCVRISLNSALLFPGSCPPTLPVDECQPLCGPASPCNETQLCCPTACGGAMCVDAMTRRHLVTLVKEGRCPEYPRGPWICTHTCTGDSDCPRTLKCCANRCGALTCMKPESDRTTTLPPYDYN</sequence>
<reference evidence="1 2" key="1">
    <citation type="journal article" date="2021" name="Front. Genet.">
        <title>Chromosome-Level Genome Assembly Reveals Significant Gene Expansion in the Toll and IMD Signaling Pathways of Dendrolimus kikuchii.</title>
        <authorList>
            <person name="Zhou J."/>
            <person name="Wu P."/>
            <person name="Xiong Z."/>
            <person name="Liu N."/>
            <person name="Zhao N."/>
            <person name="Ji M."/>
            <person name="Qiu Y."/>
            <person name="Yang B."/>
        </authorList>
    </citation>
    <scope>NUCLEOTIDE SEQUENCE [LARGE SCALE GENOMIC DNA]</scope>
    <source>
        <strain evidence="1">Ann1</strain>
    </source>
</reference>
<evidence type="ECO:0000313" key="1">
    <source>
        <dbReference type="EMBL" id="KAJ0178630.1"/>
    </source>
</evidence>
<organism evidence="1 2">
    <name type="scientific">Dendrolimus kikuchii</name>
    <dbReference type="NCBI Taxonomy" id="765133"/>
    <lineage>
        <taxon>Eukaryota</taxon>
        <taxon>Metazoa</taxon>
        <taxon>Ecdysozoa</taxon>
        <taxon>Arthropoda</taxon>
        <taxon>Hexapoda</taxon>
        <taxon>Insecta</taxon>
        <taxon>Pterygota</taxon>
        <taxon>Neoptera</taxon>
        <taxon>Endopterygota</taxon>
        <taxon>Lepidoptera</taxon>
        <taxon>Glossata</taxon>
        <taxon>Ditrysia</taxon>
        <taxon>Bombycoidea</taxon>
        <taxon>Lasiocampidae</taxon>
        <taxon>Dendrolimus</taxon>
    </lineage>
</organism>
<keyword evidence="2" id="KW-1185">Reference proteome</keyword>
<dbReference type="Proteomes" id="UP000824533">
    <property type="component" value="Linkage Group LG09"/>
</dbReference>
<name>A0ACC1D494_9NEOP</name>
<dbReference type="EMBL" id="CM034395">
    <property type="protein sequence ID" value="KAJ0178630.1"/>
    <property type="molecule type" value="Genomic_DNA"/>
</dbReference>
<evidence type="ECO:0000313" key="2">
    <source>
        <dbReference type="Proteomes" id="UP000824533"/>
    </source>
</evidence>
<comment type="caution">
    <text evidence="1">The sequence shown here is derived from an EMBL/GenBank/DDBJ whole genome shotgun (WGS) entry which is preliminary data.</text>
</comment>
<accession>A0ACC1D494</accession>
<protein>
    <submittedName>
        <fullName evidence="1">Uncharacterized protein</fullName>
    </submittedName>
</protein>
<proteinExistence type="predicted"/>